<reference evidence="3 4" key="1">
    <citation type="submission" date="2023-09" db="EMBL/GenBank/DDBJ databases">
        <title>Nesidiocoris tenuis whole genome shotgun sequence.</title>
        <authorList>
            <person name="Shibata T."/>
            <person name="Shimoda M."/>
            <person name="Kobayashi T."/>
            <person name="Uehara T."/>
        </authorList>
    </citation>
    <scope>NUCLEOTIDE SEQUENCE [LARGE SCALE GENOMIC DNA]</scope>
    <source>
        <strain evidence="3 4">Japan</strain>
    </source>
</reference>
<dbReference type="Pfam" id="PF00505">
    <property type="entry name" value="HMG_box"/>
    <property type="match status" value="1"/>
</dbReference>
<gene>
    <name evidence="3" type="ORF">NTJ_02190</name>
</gene>
<feature type="region of interest" description="Disordered" evidence="1">
    <location>
        <begin position="54"/>
        <end position="73"/>
    </location>
</feature>
<accession>A0ABN7AAQ9</accession>
<name>A0ABN7AAQ9_9HEMI</name>
<evidence type="ECO:0000259" key="2">
    <source>
        <dbReference type="Pfam" id="PF00505"/>
    </source>
</evidence>
<dbReference type="InterPro" id="IPR009071">
    <property type="entry name" value="HMG_box_dom"/>
</dbReference>
<dbReference type="InterPro" id="IPR036910">
    <property type="entry name" value="HMG_box_dom_sf"/>
</dbReference>
<dbReference type="Proteomes" id="UP001307889">
    <property type="component" value="Chromosome 1"/>
</dbReference>
<dbReference type="EMBL" id="AP028909">
    <property type="protein sequence ID" value="BES89383.1"/>
    <property type="molecule type" value="Genomic_DNA"/>
</dbReference>
<protein>
    <recommendedName>
        <fullName evidence="2">HMG box domain-containing protein</fullName>
    </recommendedName>
</protein>
<organism evidence="3 4">
    <name type="scientific">Nesidiocoris tenuis</name>
    <dbReference type="NCBI Taxonomy" id="355587"/>
    <lineage>
        <taxon>Eukaryota</taxon>
        <taxon>Metazoa</taxon>
        <taxon>Ecdysozoa</taxon>
        <taxon>Arthropoda</taxon>
        <taxon>Hexapoda</taxon>
        <taxon>Insecta</taxon>
        <taxon>Pterygota</taxon>
        <taxon>Neoptera</taxon>
        <taxon>Paraneoptera</taxon>
        <taxon>Hemiptera</taxon>
        <taxon>Heteroptera</taxon>
        <taxon>Panheteroptera</taxon>
        <taxon>Cimicomorpha</taxon>
        <taxon>Miridae</taxon>
        <taxon>Dicyphina</taxon>
        <taxon>Nesidiocoris</taxon>
    </lineage>
</organism>
<dbReference type="SUPFAM" id="SSF47095">
    <property type="entry name" value="HMG-box"/>
    <property type="match status" value="1"/>
</dbReference>
<feature type="domain" description="HMG box" evidence="2">
    <location>
        <begin position="11"/>
        <end position="60"/>
    </location>
</feature>
<evidence type="ECO:0000313" key="3">
    <source>
        <dbReference type="EMBL" id="BES89383.1"/>
    </source>
</evidence>
<dbReference type="Gene3D" id="1.10.30.10">
    <property type="entry name" value="High mobility group box domain"/>
    <property type="match status" value="1"/>
</dbReference>
<proteinExistence type="predicted"/>
<sequence length="73" mass="8532">MPNTSSYFNLLEDVKDKFPGLSRKEIVSTGSYIWNQLTWEEKYPYMVKAWRSKRKHSSANEPTGAIKSNFVSR</sequence>
<keyword evidence="4" id="KW-1185">Reference proteome</keyword>
<evidence type="ECO:0000256" key="1">
    <source>
        <dbReference type="SAM" id="MobiDB-lite"/>
    </source>
</evidence>
<evidence type="ECO:0000313" key="4">
    <source>
        <dbReference type="Proteomes" id="UP001307889"/>
    </source>
</evidence>